<dbReference type="GO" id="GO:0071897">
    <property type="term" value="P:DNA biosynthetic process"/>
    <property type="evidence" value="ECO:0007669"/>
    <property type="project" value="UniProtKB-ARBA"/>
</dbReference>
<dbReference type="PANTHER" id="PTHR24559">
    <property type="entry name" value="TRANSPOSON TY3-I GAG-POL POLYPROTEIN"/>
    <property type="match status" value="1"/>
</dbReference>
<dbReference type="InterPro" id="IPR043502">
    <property type="entry name" value="DNA/RNA_pol_sf"/>
</dbReference>
<dbReference type="OrthoDB" id="6774132at2759"/>
<dbReference type="InterPro" id="IPR053134">
    <property type="entry name" value="RNA-dir_DNA_polymerase"/>
</dbReference>
<dbReference type="RefSeq" id="XP_025836658.1">
    <property type="nucleotide sequence ID" value="XM_025980873.1"/>
</dbReference>
<evidence type="ECO:0000313" key="1">
    <source>
        <dbReference type="Proteomes" id="UP000192223"/>
    </source>
</evidence>
<reference evidence="2" key="1">
    <citation type="submission" date="2025-08" db="UniProtKB">
        <authorList>
            <consortium name="RefSeq"/>
        </authorList>
    </citation>
    <scope>IDENTIFICATION</scope>
    <source>
        <tissue evidence="2">Entire body</tissue>
    </source>
</reference>
<dbReference type="Gene3D" id="3.10.10.10">
    <property type="entry name" value="HIV Type 1 Reverse Transcriptase, subunit A, domain 1"/>
    <property type="match status" value="1"/>
</dbReference>
<dbReference type="AlphaFoldDB" id="A0A7F5RKW6"/>
<dbReference type="PANTHER" id="PTHR24559:SF444">
    <property type="entry name" value="REVERSE TRANSCRIPTASE DOMAIN-CONTAINING PROTEIN"/>
    <property type="match status" value="1"/>
</dbReference>
<gene>
    <name evidence="2" type="primary">LOC112906554</name>
</gene>
<keyword evidence="1" id="KW-1185">Reference proteome</keyword>
<protein>
    <submittedName>
        <fullName evidence="2">Uncharacterized protein LOC112906554</fullName>
    </submittedName>
</protein>
<dbReference type="SUPFAM" id="SSF56672">
    <property type="entry name" value="DNA/RNA polymerases"/>
    <property type="match status" value="1"/>
</dbReference>
<accession>A0A7F5RKW6</accession>
<name>A0A7F5RKW6_AGRPL</name>
<proteinExistence type="predicted"/>
<evidence type="ECO:0000313" key="2">
    <source>
        <dbReference type="RefSeq" id="XP_025836658.1"/>
    </source>
</evidence>
<dbReference type="KEGG" id="apln:112906554"/>
<dbReference type="Proteomes" id="UP000192223">
    <property type="component" value="Unplaced"/>
</dbReference>
<dbReference type="GeneID" id="112906554"/>
<organism evidence="1 2">
    <name type="scientific">Agrilus planipennis</name>
    <name type="common">Emerald ash borer</name>
    <name type="synonym">Agrilus marcopoli</name>
    <dbReference type="NCBI Taxonomy" id="224129"/>
    <lineage>
        <taxon>Eukaryota</taxon>
        <taxon>Metazoa</taxon>
        <taxon>Ecdysozoa</taxon>
        <taxon>Arthropoda</taxon>
        <taxon>Hexapoda</taxon>
        <taxon>Insecta</taxon>
        <taxon>Pterygota</taxon>
        <taxon>Neoptera</taxon>
        <taxon>Endopterygota</taxon>
        <taxon>Coleoptera</taxon>
        <taxon>Polyphaga</taxon>
        <taxon>Elateriformia</taxon>
        <taxon>Buprestoidea</taxon>
        <taxon>Buprestidae</taxon>
        <taxon>Agrilinae</taxon>
        <taxon>Agrilus</taxon>
    </lineage>
</organism>
<dbReference type="InParanoid" id="A0A7F5RKW6"/>
<sequence length="226" mass="25703">MTTAIADQLSLQKQICTDRVTLFTLAGTEIKPNHTTIAEVIIDNIKRTIQFFVIDKCAMDVQLLIGQNFTELYDINYSKIGNQLNFTEVTINKLNVNLITQTTLNIGINHQKHNQPLIDLLNNYRDCIANSLNELGVTELTKMTITLSSEKPIARRPRQFSDYERAQIREIVGELLLNGIIRESCSPYALPLIEEQLRRLSGHQYFTSLGLFSGYYHIPMATESIP</sequence>